<protein>
    <submittedName>
        <fullName evidence="1">Uncharacterized protein</fullName>
    </submittedName>
</protein>
<gene>
    <name evidence="1" type="ORF">LLUT_LOCUS14192</name>
</gene>
<keyword evidence="2" id="KW-1185">Reference proteome</keyword>
<name>A0AAV1WVC0_LUPLU</name>
<proteinExistence type="predicted"/>
<evidence type="ECO:0000313" key="2">
    <source>
        <dbReference type="Proteomes" id="UP001497480"/>
    </source>
</evidence>
<dbReference type="Proteomes" id="UP001497480">
    <property type="component" value="Unassembled WGS sequence"/>
</dbReference>
<evidence type="ECO:0000313" key="1">
    <source>
        <dbReference type="EMBL" id="CAL0313132.1"/>
    </source>
</evidence>
<comment type="caution">
    <text evidence="1">The sequence shown here is derived from an EMBL/GenBank/DDBJ whole genome shotgun (WGS) entry which is preliminary data.</text>
</comment>
<sequence length="95" mass="10979">MIRVITDLKKYEIKWINILLEANIHYTLKVENTEVLEVHNTLVEDNQAEDQVMNDLMVEDTISVGEAMEVQLVEETHNPIVNQDMRVLVTMDVVA</sequence>
<dbReference type="AlphaFoldDB" id="A0AAV1WVC0"/>
<accession>A0AAV1WVC0</accession>
<dbReference type="EMBL" id="CAXHTB010000009">
    <property type="protein sequence ID" value="CAL0313132.1"/>
    <property type="molecule type" value="Genomic_DNA"/>
</dbReference>
<organism evidence="1 2">
    <name type="scientific">Lupinus luteus</name>
    <name type="common">European yellow lupine</name>
    <dbReference type="NCBI Taxonomy" id="3873"/>
    <lineage>
        <taxon>Eukaryota</taxon>
        <taxon>Viridiplantae</taxon>
        <taxon>Streptophyta</taxon>
        <taxon>Embryophyta</taxon>
        <taxon>Tracheophyta</taxon>
        <taxon>Spermatophyta</taxon>
        <taxon>Magnoliopsida</taxon>
        <taxon>eudicotyledons</taxon>
        <taxon>Gunneridae</taxon>
        <taxon>Pentapetalae</taxon>
        <taxon>rosids</taxon>
        <taxon>fabids</taxon>
        <taxon>Fabales</taxon>
        <taxon>Fabaceae</taxon>
        <taxon>Papilionoideae</taxon>
        <taxon>50 kb inversion clade</taxon>
        <taxon>genistoids sensu lato</taxon>
        <taxon>core genistoids</taxon>
        <taxon>Genisteae</taxon>
        <taxon>Lupinus</taxon>
    </lineage>
</organism>
<reference evidence="1 2" key="1">
    <citation type="submission" date="2024-03" db="EMBL/GenBank/DDBJ databases">
        <authorList>
            <person name="Martinez-Hernandez J."/>
        </authorList>
    </citation>
    <scope>NUCLEOTIDE SEQUENCE [LARGE SCALE GENOMIC DNA]</scope>
</reference>